<dbReference type="EMBL" id="JBHLWI010000038">
    <property type="protein sequence ID" value="MFC0263810.1"/>
    <property type="molecule type" value="Genomic_DNA"/>
</dbReference>
<dbReference type="RefSeq" id="WP_382388320.1">
    <property type="nucleotide sequence ID" value="NZ_JBHLWI010000038.1"/>
</dbReference>
<gene>
    <name evidence="1" type="ORF">ACFFIP_14040</name>
</gene>
<accession>A0ABV6FVB2</accession>
<reference evidence="1 2" key="1">
    <citation type="submission" date="2024-09" db="EMBL/GenBank/DDBJ databases">
        <authorList>
            <person name="Sun Q."/>
            <person name="Mori K."/>
        </authorList>
    </citation>
    <scope>NUCLEOTIDE SEQUENCE [LARGE SCALE GENOMIC DNA]</scope>
    <source>
        <strain evidence="1 2">CCM 7650</strain>
    </source>
</reference>
<proteinExistence type="predicted"/>
<evidence type="ECO:0000313" key="2">
    <source>
        <dbReference type="Proteomes" id="UP001589797"/>
    </source>
</evidence>
<name>A0ABV6FVB2_9BACT</name>
<protein>
    <recommendedName>
        <fullName evidence="3">DUF2971 domain-containing protein</fullName>
    </recommendedName>
</protein>
<keyword evidence="2" id="KW-1185">Reference proteome</keyword>
<evidence type="ECO:0000313" key="1">
    <source>
        <dbReference type="EMBL" id="MFC0263810.1"/>
    </source>
</evidence>
<sequence>MKLVGELNKKLIDKPYIHRIELLDRFYKLLDNNELVFVNPDKWEDPLENLIFNSRLIKNGKPFQNPAKERIFSQCWSYEGDSYGIWKIYTTKADDNGEVKRHMGVRITTKLDKLITISKNNPGEFYYGLMDYKWKHEIDKLPKDPRIIDSVKDTIPNVKHIETLLFKRKSYAYENEVRLFSIPDSSLIDSVDKKLCRLKINPLELITSIRFDPGMDYNEFKTHKLKLENDYGFRPSQITQSTYFKKNKYIIRID</sequence>
<comment type="caution">
    <text evidence="1">The sequence shown here is derived from an EMBL/GenBank/DDBJ whole genome shotgun (WGS) entry which is preliminary data.</text>
</comment>
<organism evidence="1 2">
    <name type="scientific">Fontibacter flavus</name>
    <dbReference type="NCBI Taxonomy" id="654838"/>
    <lineage>
        <taxon>Bacteria</taxon>
        <taxon>Pseudomonadati</taxon>
        <taxon>Bacteroidota</taxon>
        <taxon>Cytophagia</taxon>
        <taxon>Cytophagales</taxon>
        <taxon>Cyclobacteriaceae</taxon>
        <taxon>Fontibacter</taxon>
    </lineage>
</organism>
<dbReference type="Proteomes" id="UP001589797">
    <property type="component" value="Unassembled WGS sequence"/>
</dbReference>
<evidence type="ECO:0008006" key="3">
    <source>
        <dbReference type="Google" id="ProtNLM"/>
    </source>
</evidence>